<feature type="transmembrane region" description="Helical" evidence="9">
    <location>
        <begin position="321"/>
        <end position="339"/>
    </location>
</feature>
<keyword evidence="12" id="KW-1185">Reference proteome</keyword>
<dbReference type="EC" id="4.2.1.1" evidence="3 8"/>
<keyword evidence="6 8" id="KW-0456">Lyase</keyword>
<evidence type="ECO:0000259" key="10">
    <source>
        <dbReference type="PROSITE" id="PS51144"/>
    </source>
</evidence>
<evidence type="ECO:0000313" key="12">
    <source>
        <dbReference type="Proteomes" id="UP000271162"/>
    </source>
</evidence>
<keyword evidence="4 8" id="KW-0479">Metal-binding</keyword>
<evidence type="ECO:0000256" key="9">
    <source>
        <dbReference type="SAM" id="Phobius"/>
    </source>
</evidence>
<protein>
    <recommendedName>
        <fullName evidence="3 8">Carbonic anhydrase</fullName>
        <ecNumber evidence="3 8">4.2.1.1</ecNumber>
    </recommendedName>
</protein>
<dbReference type="Pfam" id="PF00194">
    <property type="entry name" value="Carb_anhydrase"/>
    <property type="match status" value="2"/>
</dbReference>
<dbReference type="STRING" id="27835.A0A0N4YJY2"/>
<evidence type="ECO:0000313" key="11">
    <source>
        <dbReference type="EMBL" id="VDL80922.1"/>
    </source>
</evidence>
<dbReference type="GO" id="GO:0005737">
    <property type="term" value="C:cytoplasm"/>
    <property type="evidence" value="ECO:0007669"/>
    <property type="project" value="TreeGrafter"/>
</dbReference>
<dbReference type="EMBL" id="UYSL01022684">
    <property type="protein sequence ID" value="VDL80922.1"/>
    <property type="molecule type" value="Genomic_DNA"/>
</dbReference>
<dbReference type="InterPro" id="IPR018338">
    <property type="entry name" value="Carbonic_anhydrase_a-class_CS"/>
</dbReference>
<keyword evidence="5 8" id="KW-0862">Zinc</keyword>
<evidence type="ECO:0000256" key="2">
    <source>
        <dbReference type="ARBA" id="ARBA00010718"/>
    </source>
</evidence>
<dbReference type="InterPro" id="IPR001148">
    <property type="entry name" value="CA_dom"/>
</dbReference>
<proteinExistence type="inferred from homology"/>
<comment type="catalytic activity">
    <reaction evidence="7 8">
        <text>hydrogencarbonate + H(+) = CO2 + H2O</text>
        <dbReference type="Rhea" id="RHEA:10748"/>
        <dbReference type="ChEBI" id="CHEBI:15377"/>
        <dbReference type="ChEBI" id="CHEBI:15378"/>
        <dbReference type="ChEBI" id="CHEBI:16526"/>
        <dbReference type="ChEBI" id="CHEBI:17544"/>
        <dbReference type="EC" id="4.2.1.1"/>
    </reaction>
</comment>
<dbReference type="Gene3D" id="3.10.200.10">
    <property type="entry name" value="Alpha carbonic anhydrase"/>
    <property type="match status" value="2"/>
</dbReference>
<dbReference type="PROSITE" id="PS00162">
    <property type="entry name" value="ALPHA_CA_1"/>
    <property type="match status" value="1"/>
</dbReference>
<evidence type="ECO:0000256" key="6">
    <source>
        <dbReference type="ARBA" id="ARBA00023239"/>
    </source>
</evidence>
<dbReference type="Proteomes" id="UP000271162">
    <property type="component" value="Unassembled WGS sequence"/>
</dbReference>
<reference evidence="13" key="1">
    <citation type="submission" date="2017-02" db="UniProtKB">
        <authorList>
            <consortium name="WormBaseParasite"/>
        </authorList>
    </citation>
    <scope>IDENTIFICATION</scope>
</reference>
<dbReference type="PANTHER" id="PTHR18952:SF141">
    <property type="entry name" value="CARBONIC ANHYDRASE"/>
    <property type="match status" value="1"/>
</dbReference>
<dbReference type="OMA" id="NNGHTEL"/>
<dbReference type="GO" id="GO:0008270">
    <property type="term" value="F:zinc ion binding"/>
    <property type="evidence" value="ECO:0007669"/>
    <property type="project" value="UniProtKB-UniRule"/>
</dbReference>
<keyword evidence="9" id="KW-0472">Membrane</keyword>
<keyword evidence="9" id="KW-1133">Transmembrane helix</keyword>
<dbReference type="AlphaFoldDB" id="A0A0N4YJY2"/>
<evidence type="ECO:0000256" key="7">
    <source>
        <dbReference type="ARBA" id="ARBA00048348"/>
    </source>
</evidence>
<feature type="domain" description="Alpha-carbonic anhydrase" evidence="10">
    <location>
        <begin position="87"/>
        <end position="309"/>
    </location>
</feature>
<dbReference type="PROSITE" id="PS51144">
    <property type="entry name" value="ALPHA_CA_2"/>
    <property type="match status" value="1"/>
</dbReference>
<sequence length="340" mass="38327">MHDFYEVKQVRNIAWQSWAVIIRIFPFIVILQQMVVLFEFERVMGLVEVARGDGSDLNSTNGLCSAAGNLISDVPPCRFRGSHSHSEEWGYQDDHTWKGVCKTGFRQSPIDLDISDAVVVHWKPLEFHNYNARGSIIAESNHHTELVKGFQSWSKKPYITGGNLGAKYYLRQFHFHWDGNDRFGSEHTLHGLHYPLEVHFVHIREGLNESTAGLVHGGVAVVAVQFQLATKGEALFNLDKVTNTTNRTGSLTTPPCSEGVIWTILAQPNFVSNEQLDTLRQHLKQDGSLLIHNWRAVQPMNGRTLFLNKKLPKKEPKSMDVALEVAPIIVVCIMIVIVIA</sequence>
<dbReference type="CDD" id="cd00326">
    <property type="entry name" value="alpha_CA"/>
    <property type="match status" value="1"/>
</dbReference>
<comment type="function">
    <text evidence="8">Reversible hydration of carbon dioxide.</text>
</comment>
<evidence type="ECO:0000256" key="1">
    <source>
        <dbReference type="ARBA" id="ARBA00001947"/>
    </source>
</evidence>
<gene>
    <name evidence="11" type="ORF">NBR_LOCUS17308</name>
</gene>
<reference evidence="11 12" key="2">
    <citation type="submission" date="2018-11" db="EMBL/GenBank/DDBJ databases">
        <authorList>
            <consortium name="Pathogen Informatics"/>
        </authorList>
    </citation>
    <scope>NUCLEOTIDE SEQUENCE [LARGE SCALE GENOMIC DNA]</scope>
</reference>
<dbReference type="SUPFAM" id="SSF51069">
    <property type="entry name" value="Carbonic anhydrase"/>
    <property type="match status" value="1"/>
</dbReference>
<evidence type="ECO:0000256" key="3">
    <source>
        <dbReference type="ARBA" id="ARBA00012925"/>
    </source>
</evidence>
<evidence type="ECO:0000256" key="4">
    <source>
        <dbReference type="ARBA" id="ARBA00022723"/>
    </source>
</evidence>
<dbReference type="WBParaSite" id="NBR_0001730701-mRNA-1">
    <property type="protein sequence ID" value="NBR_0001730701-mRNA-1"/>
    <property type="gene ID" value="NBR_0001730701"/>
</dbReference>
<organism evidence="13">
    <name type="scientific">Nippostrongylus brasiliensis</name>
    <name type="common">Rat hookworm</name>
    <dbReference type="NCBI Taxonomy" id="27835"/>
    <lineage>
        <taxon>Eukaryota</taxon>
        <taxon>Metazoa</taxon>
        <taxon>Ecdysozoa</taxon>
        <taxon>Nematoda</taxon>
        <taxon>Chromadorea</taxon>
        <taxon>Rhabditida</taxon>
        <taxon>Rhabditina</taxon>
        <taxon>Rhabditomorpha</taxon>
        <taxon>Strongyloidea</taxon>
        <taxon>Heligmosomidae</taxon>
        <taxon>Nippostrongylus</taxon>
    </lineage>
</organism>
<feature type="transmembrane region" description="Helical" evidence="9">
    <location>
        <begin position="20"/>
        <end position="38"/>
    </location>
</feature>
<keyword evidence="9" id="KW-0812">Transmembrane</keyword>
<evidence type="ECO:0000256" key="8">
    <source>
        <dbReference type="RuleBase" id="RU367011"/>
    </source>
</evidence>
<dbReference type="GO" id="GO:0004089">
    <property type="term" value="F:carbonate dehydratase activity"/>
    <property type="evidence" value="ECO:0007669"/>
    <property type="project" value="UniProtKB-UniRule"/>
</dbReference>
<evidence type="ECO:0000313" key="13">
    <source>
        <dbReference type="WBParaSite" id="NBR_0001730701-mRNA-1"/>
    </source>
</evidence>
<dbReference type="SMART" id="SM01057">
    <property type="entry name" value="Carb_anhydrase"/>
    <property type="match status" value="1"/>
</dbReference>
<name>A0A0N4YJY2_NIPBR</name>
<dbReference type="PANTHER" id="PTHR18952">
    <property type="entry name" value="CARBONIC ANHYDRASE"/>
    <property type="match status" value="1"/>
</dbReference>
<dbReference type="InterPro" id="IPR023561">
    <property type="entry name" value="Carbonic_anhydrase_a-class"/>
</dbReference>
<accession>A0A0N4YJY2</accession>
<evidence type="ECO:0000256" key="5">
    <source>
        <dbReference type="ARBA" id="ARBA00022833"/>
    </source>
</evidence>
<comment type="similarity">
    <text evidence="2 8">Belongs to the alpha-carbonic anhydrase family.</text>
</comment>
<comment type="cofactor">
    <cofactor evidence="1 8">
        <name>Zn(2+)</name>
        <dbReference type="ChEBI" id="CHEBI:29105"/>
    </cofactor>
</comment>
<dbReference type="InterPro" id="IPR036398">
    <property type="entry name" value="CA_dom_sf"/>
</dbReference>